<evidence type="ECO:0000313" key="1">
    <source>
        <dbReference type="EMBL" id="WNO47500.1"/>
    </source>
</evidence>
<proteinExistence type="predicted"/>
<dbReference type="EMBL" id="OR481006">
    <property type="protein sequence ID" value="WNO47500.1"/>
    <property type="molecule type" value="Genomic_DNA"/>
</dbReference>
<organism evidence="1">
    <name type="scientific">Staphylococcus phage vB_VibM_10AMN12</name>
    <dbReference type="NCBI Taxonomy" id="3076785"/>
    <lineage>
        <taxon>Viruses</taxon>
        <taxon>Duplodnaviria</taxon>
        <taxon>Heunggongvirae</taxon>
        <taxon>Uroviricota</taxon>
        <taxon>Caudoviricetes</taxon>
    </lineage>
</organism>
<dbReference type="InterPro" id="IPR027417">
    <property type="entry name" value="P-loop_NTPase"/>
</dbReference>
<dbReference type="Gene3D" id="3.40.50.300">
    <property type="entry name" value="P-loop containing nucleotide triphosphate hydrolases"/>
    <property type="match status" value="1"/>
</dbReference>
<dbReference type="Pfam" id="PF03237">
    <property type="entry name" value="Terminase_6N"/>
    <property type="match status" value="1"/>
</dbReference>
<evidence type="ECO:0008006" key="2">
    <source>
        <dbReference type="Google" id="ProtNLM"/>
    </source>
</evidence>
<name>A0AA96R2N6_9CAUD</name>
<reference evidence="1" key="1">
    <citation type="submission" date="2023-08" db="EMBL/GenBank/DDBJ databases">
        <authorList>
            <person name="Nazir A."/>
        </authorList>
    </citation>
    <scope>NUCLEOTIDE SEQUENCE</scope>
</reference>
<accession>A0AA96R2N6</accession>
<protein>
    <recommendedName>
        <fullName evidence="2">Terminase large subunit</fullName>
    </recommendedName>
</protein>
<sequence length="391" mass="45005">MAELTAAYFDEFTHFSEYVFNYVRTRMRSDSKYESFIRCGLNPHPNHFVHKYLDIFIQEDGFARKECSGRPAYYIVDKGQVITSWSKEDLLERYPSKNPRKYTMIPSSLEDNEKMLSKNKDYRDNLEANDPANAAMLLSGNWRYTPAANGVFDRSNVRPSQIVMERDIPSDCVYYRAYDKASAVPVTEGGDSKTLDPDYTASIIFAKSASTSDVYIIGNYIRDKDTNEQLARFRKKPGPRDELIKEQCLLDIERYGDNVYCVLPRDPGQAGDSEQEQAMKALSLHGIKVKKDPSHGNKSKQLRFEPFCVQTYSDSIYWVKDTFDIAVWDYMLLELENFNPLLKNNGFHDDIVDTFSSAWAVCISNKVYQPVSIPVFNNSQTPYARMKNSLN</sequence>